<comment type="caution">
    <text evidence="2">The sequence shown here is derived from an EMBL/GenBank/DDBJ whole genome shotgun (WGS) entry which is preliminary data.</text>
</comment>
<name>A0A0F8DC40_CERFI</name>
<feature type="chain" id="PRO_5002528400" evidence="1">
    <location>
        <begin position="21"/>
        <end position="186"/>
    </location>
</feature>
<dbReference type="OrthoDB" id="4813742at2759"/>
<protein>
    <submittedName>
        <fullName evidence="2">Uncharacterized protein</fullName>
    </submittedName>
</protein>
<evidence type="ECO:0000256" key="1">
    <source>
        <dbReference type="SAM" id="SignalP"/>
    </source>
</evidence>
<keyword evidence="1" id="KW-0732">Signal</keyword>
<dbReference type="AlphaFoldDB" id="A0A0F8DC40"/>
<keyword evidence="3" id="KW-1185">Reference proteome</keyword>
<dbReference type="EMBL" id="LBBL01000232">
    <property type="protein sequence ID" value="KKF93554.1"/>
    <property type="molecule type" value="Genomic_DNA"/>
</dbReference>
<accession>A0A0F8DC40</accession>
<dbReference type="Proteomes" id="UP000034841">
    <property type="component" value="Unassembled WGS sequence"/>
</dbReference>
<gene>
    <name evidence="2" type="ORF">CFO_g4098</name>
</gene>
<organism evidence="2 3">
    <name type="scientific">Ceratocystis fimbriata f. sp. platani</name>
    <dbReference type="NCBI Taxonomy" id="88771"/>
    <lineage>
        <taxon>Eukaryota</taxon>
        <taxon>Fungi</taxon>
        <taxon>Dikarya</taxon>
        <taxon>Ascomycota</taxon>
        <taxon>Pezizomycotina</taxon>
        <taxon>Sordariomycetes</taxon>
        <taxon>Hypocreomycetidae</taxon>
        <taxon>Microascales</taxon>
        <taxon>Ceratocystidaceae</taxon>
        <taxon>Ceratocystis</taxon>
    </lineage>
</organism>
<evidence type="ECO:0000313" key="3">
    <source>
        <dbReference type="Proteomes" id="UP000034841"/>
    </source>
</evidence>
<sequence>MKASLSFLALSLLSLSLASGIEDHGYNLKIKDHLYSVFSPHYGNGAACLDAIHFSDYPKVASIFVAKNDQEPEHDNKLSLAEVYTALCEKEGMTPNDMDWLTFSVDHGSDTNRIIGLIRQGRKGKTIQEVELLPGDRDWDSIVGTDHYKMMRQLINKPVKKIILKMFYQHDYLGSRSYTEGIHFSF</sequence>
<evidence type="ECO:0000313" key="2">
    <source>
        <dbReference type="EMBL" id="KKF93554.1"/>
    </source>
</evidence>
<feature type="signal peptide" evidence="1">
    <location>
        <begin position="1"/>
        <end position="20"/>
    </location>
</feature>
<reference evidence="2 3" key="1">
    <citation type="submission" date="2015-04" db="EMBL/GenBank/DDBJ databases">
        <title>Genome sequence of Ceratocystis platani, a major pathogen of plane trees.</title>
        <authorList>
            <person name="Belbahri L."/>
        </authorList>
    </citation>
    <scope>NUCLEOTIDE SEQUENCE [LARGE SCALE GENOMIC DNA]</scope>
    <source>
        <strain evidence="2 3">CFO</strain>
    </source>
</reference>
<proteinExistence type="predicted"/>